<evidence type="ECO:0000313" key="3">
    <source>
        <dbReference type="Proteomes" id="UP000706333"/>
    </source>
</evidence>
<dbReference type="Gene3D" id="1.10.246.130">
    <property type="match status" value="1"/>
</dbReference>
<proteinExistence type="predicted"/>
<reference evidence="2" key="2">
    <citation type="journal article" date="2020" name="Microorganisms">
        <title>Osmotic Adaptation and Compatible Solute Biosynthesis of Phototrophic Bacteria as Revealed from Genome Analyses.</title>
        <authorList>
            <person name="Imhoff J.F."/>
            <person name="Rahn T."/>
            <person name="Kunzel S."/>
            <person name="Keller A."/>
            <person name="Neulinger S.C."/>
        </authorList>
    </citation>
    <scope>NUCLEOTIDE SEQUENCE</scope>
    <source>
        <strain evidence="2">LMG 28126</strain>
    </source>
</reference>
<dbReference type="Pfam" id="PF01019">
    <property type="entry name" value="G_glu_transpept"/>
    <property type="match status" value="1"/>
</dbReference>
<keyword evidence="3" id="KW-1185">Reference proteome</keyword>
<dbReference type="InterPro" id="IPR043138">
    <property type="entry name" value="GGT_lsub"/>
</dbReference>
<dbReference type="InterPro" id="IPR029055">
    <property type="entry name" value="Ntn_hydrolases_N"/>
</dbReference>
<name>A0A934TM81_9RHOB</name>
<dbReference type="AlphaFoldDB" id="A0A934TM81"/>
<dbReference type="InterPro" id="IPR043137">
    <property type="entry name" value="GGT_ssub_C"/>
</dbReference>
<dbReference type="InterPro" id="IPR052896">
    <property type="entry name" value="GGT-like_enzyme"/>
</dbReference>
<gene>
    <name evidence="2" type="ORF">CCR87_12310</name>
</gene>
<dbReference type="PANTHER" id="PTHR43881:SF1">
    <property type="entry name" value="GAMMA-GLUTAMYLTRANSPEPTIDASE (AFU_ORTHOLOGUE AFUA_4G13580)"/>
    <property type="match status" value="1"/>
</dbReference>
<feature type="region of interest" description="Disordered" evidence="1">
    <location>
        <begin position="340"/>
        <end position="377"/>
    </location>
</feature>
<dbReference type="EMBL" id="NHSD01000289">
    <property type="protein sequence ID" value="MBK5928101.1"/>
    <property type="molecule type" value="Genomic_DNA"/>
</dbReference>
<dbReference type="Gene3D" id="3.60.20.40">
    <property type="match status" value="1"/>
</dbReference>
<reference evidence="2" key="1">
    <citation type="submission" date="2017-05" db="EMBL/GenBank/DDBJ databases">
        <authorList>
            <person name="Imhoff J.F."/>
            <person name="Rahn T."/>
            <person name="Kuenzel S."/>
            <person name="Neulinger S.C."/>
        </authorList>
    </citation>
    <scope>NUCLEOTIDE SEQUENCE</scope>
    <source>
        <strain evidence="2">LMG 28126</strain>
    </source>
</reference>
<feature type="region of interest" description="Disordered" evidence="1">
    <location>
        <begin position="392"/>
        <end position="437"/>
    </location>
</feature>
<evidence type="ECO:0000313" key="2">
    <source>
        <dbReference type="EMBL" id="MBK5928101.1"/>
    </source>
</evidence>
<dbReference type="PANTHER" id="PTHR43881">
    <property type="entry name" value="GAMMA-GLUTAMYLTRANSPEPTIDASE (AFU_ORTHOLOGUE AFUA_4G13580)"/>
    <property type="match status" value="1"/>
</dbReference>
<organism evidence="2 3">
    <name type="scientific">Rhodobaculum claviforme</name>
    <dbReference type="NCBI Taxonomy" id="1549854"/>
    <lineage>
        <taxon>Bacteria</taxon>
        <taxon>Pseudomonadati</taxon>
        <taxon>Pseudomonadota</taxon>
        <taxon>Alphaproteobacteria</taxon>
        <taxon>Rhodobacterales</taxon>
        <taxon>Paracoccaceae</taxon>
        <taxon>Rhodobaculum</taxon>
    </lineage>
</organism>
<dbReference type="Proteomes" id="UP000706333">
    <property type="component" value="Unassembled WGS sequence"/>
</dbReference>
<evidence type="ECO:0000256" key="1">
    <source>
        <dbReference type="SAM" id="MobiDB-lite"/>
    </source>
</evidence>
<dbReference type="PRINTS" id="PR01210">
    <property type="entry name" value="GGTRANSPTASE"/>
</dbReference>
<dbReference type="SUPFAM" id="SSF56235">
    <property type="entry name" value="N-terminal nucleophile aminohydrolases (Ntn hydrolases)"/>
    <property type="match status" value="1"/>
</dbReference>
<comment type="caution">
    <text evidence="2">The sequence shown here is derived from an EMBL/GenBank/DDBJ whole genome shotgun (WGS) entry which is preliminary data.</text>
</comment>
<accession>A0A934TM81</accession>
<dbReference type="RefSeq" id="WP_201157851.1">
    <property type="nucleotide sequence ID" value="NZ_NHSD01000289.1"/>
</dbReference>
<sequence>MSTLTRPEITGTRHGVSSGHYLATTAAHDILAAGGNAVDAGVAAAIMLGVVQPDLVNVAGVAPIMIRMAGMDVPITIDGLGVWPASIPPDHFMTRHGGTIPDGVERIVVPAAPAAWLDALARFGTMSFRDVAGAAARHARDGFAVHPLLVDTITEHADGYRAFPSSAEVYLPHGRLPRVGERFVQTDLATTFERLFAAERAAPGTREAGLQAVHDAFYRGDLAAEIVDFVQAEGGFLTREDMAGYRCRTEPALETAALGGRLFVCGAWCQGPVLAMALRQLEAAGLAGLAHNSADYIHLLVEVLDNVFADREYHFGDPAVVDVPLDRLMSDAHARARLAQIDPRHARGAMPGRLLPGGGPEASVPAGDDDPRPEPDTSYVAVIDAAGNAFSATPSDGSWSVPVVPGTGLVPSSRGSQSRPDPRHPSGVAPGKRPRLTPNPAMFLHDGGVMPFGTPGGDVQSQAMLQFLLNRVHFGMGLQQAIEAPRFATYNYPGSFAPFTHHHGLVKLEPGIADTTAAALADRGHAMSRWPDNDWRAGGLCAVQSVAAEGLILCGADPRRPSHAIAS</sequence>
<protein>
    <submittedName>
        <fullName evidence="2">Gamma-glutamyltransferase</fullName>
    </submittedName>
</protein>